<protein>
    <submittedName>
        <fullName evidence="3">Cell division protein FtsB</fullName>
    </submittedName>
</protein>
<feature type="compositionally biased region" description="Low complexity" evidence="1">
    <location>
        <begin position="30"/>
        <end position="39"/>
    </location>
</feature>
<dbReference type="STRING" id="574650.SAMN04487966_10616"/>
<keyword evidence="2" id="KW-0472">Membrane</keyword>
<sequence length="305" mass="32196">MASRRPRVPRSAMSRAAVSVPSGQTELVSAAETAAEAAADPQVARSVSHAGSHPVTRHSAKVIPLDSAPRQQSRPRPTPEQRRAAERRALLERSVRPHVPSAGTSARPEGPAGRPAGAERKAPGAGGGRPSSGASRSTGRAARPVKPTGIPATHGSTESVTKVLRAQQPRTQAPVKPIPARSFSGRSIALLVVAMVAAILVAPTLRVFLNQQAELTGVQTEIEQQRELQGELTAQIKRWEDPAYVQQQARDRLNLVMPGEKKYMVIGGEAALPETAEAASDPGAVNPDMPWADGLWDSVVRAATD</sequence>
<feature type="compositionally biased region" description="Basic and acidic residues" evidence="1">
    <location>
        <begin position="77"/>
        <end position="95"/>
    </location>
</feature>
<gene>
    <name evidence="3" type="ORF">SAMN04487966_10616</name>
</gene>
<dbReference type="EMBL" id="FPCG01000006">
    <property type="protein sequence ID" value="SFV23068.1"/>
    <property type="molecule type" value="Genomic_DNA"/>
</dbReference>
<feature type="compositionally biased region" description="Low complexity" evidence="1">
    <location>
        <begin position="131"/>
        <end position="144"/>
    </location>
</feature>
<organism evidence="3 4">
    <name type="scientific">Micrococcus terreus</name>
    <dbReference type="NCBI Taxonomy" id="574650"/>
    <lineage>
        <taxon>Bacteria</taxon>
        <taxon>Bacillati</taxon>
        <taxon>Actinomycetota</taxon>
        <taxon>Actinomycetes</taxon>
        <taxon>Micrococcales</taxon>
        <taxon>Micrococcaceae</taxon>
        <taxon>Micrococcus</taxon>
    </lineage>
</organism>
<dbReference type="GO" id="GO:0051301">
    <property type="term" value="P:cell division"/>
    <property type="evidence" value="ECO:0007669"/>
    <property type="project" value="UniProtKB-KW"/>
</dbReference>
<feature type="compositionally biased region" description="Low complexity" evidence="1">
    <location>
        <begin position="105"/>
        <end position="116"/>
    </location>
</feature>
<proteinExistence type="predicted"/>
<keyword evidence="4" id="KW-1185">Reference proteome</keyword>
<evidence type="ECO:0000313" key="3">
    <source>
        <dbReference type="EMBL" id="SFV23068.1"/>
    </source>
</evidence>
<evidence type="ECO:0000256" key="2">
    <source>
        <dbReference type="SAM" id="Phobius"/>
    </source>
</evidence>
<keyword evidence="2" id="KW-1133">Transmembrane helix</keyword>
<dbReference type="Pfam" id="PF04977">
    <property type="entry name" value="DivIC"/>
    <property type="match status" value="1"/>
</dbReference>
<evidence type="ECO:0000256" key="1">
    <source>
        <dbReference type="SAM" id="MobiDB-lite"/>
    </source>
</evidence>
<dbReference type="AlphaFoldDB" id="A0A1I7MME6"/>
<keyword evidence="3" id="KW-0131">Cell cycle</keyword>
<dbReference type="InterPro" id="IPR007060">
    <property type="entry name" value="FtsL/DivIC"/>
</dbReference>
<accession>A0A1I7MME6</accession>
<reference evidence="3 4" key="1">
    <citation type="submission" date="2016-10" db="EMBL/GenBank/DDBJ databases">
        <authorList>
            <person name="de Groot N.N."/>
        </authorList>
    </citation>
    <scope>NUCLEOTIDE SEQUENCE [LARGE SCALE GENOMIC DNA]</scope>
    <source>
        <strain evidence="3 4">CGMCC 1.7054</strain>
    </source>
</reference>
<keyword evidence="2" id="KW-0812">Transmembrane</keyword>
<evidence type="ECO:0000313" key="4">
    <source>
        <dbReference type="Proteomes" id="UP000198881"/>
    </source>
</evidence>
<keyword evidence="3" id="KW-0132">Cell division</keyword>
<feature type="region of interest" description="Disordered" evidence="1">
    <location>
        <begin position="1"/>
        <end position="159"/>
    </location>
</feature>
<feature type="transmembrane region" description="Helical" evidence="2">
    <location>
        <begin position="188"/>
        <end position="209"/>
    </location>
</feature>
<name>A0A1I7MME6_9MICC</name>
<dbReference type="Proteomes" id="UP000198881">
    <property type="component" value="Unassembled WGS sequence"/>
</dbReference>